<keyword evidence="4 5" id="KW-0472">Membrane</keyword>
<evidence type="ECO:0000256" key="3">
    <source>
        <dbReference type="ARBA" id="ARBA00022989"/>
    </source>
</evidence>
<dbReference type="EMBL" id="GFXV01007688">
    <property type="protein sequence ID" value="MBW19493.1"/>
    <property type="molecule type" value="Transcribed_RNA"/>
</dbReference>
<dbReference type="InterPro" id="IPR024371">
    <property type="entry name" value="AcetylCoA_trans_1-like"/>
</dbReference>
<feature type="transmembrane region" description="Helical" evidence="5">
    <location>
        <begin position="29"/>
        <end position="53"/>
    </location>
</feature>
<evidence type="ECO:0000256" key="1">
    <source>
        <dbReference type="ARBA" id="ARBA00004141"/>
    </source>
</evidence>
<dbReference type="AlphaFoldDB" id="A0A2H8TYV0"/>
<protein>
    <submittedName>
        <fullName evidence="7">Acetyl-coenzyme A transporter 1</fullName>
    </submittedName>
</protein>
<dbReference type="GO" id="GO:0035348">
    <property type="term" value="P:acetyl-CoA transmembrane transport"/>
    <property type="evidence" value="ECO:0007669"/>
    <property type="project" value="InterPro"/>
</dbReference>
<dbReference type="PANTHER" id="PTHR12778:SF9">
    <property type="entry name" value="ACETYL-COENZYME A TRANSPORTER 1"/>
    <property type="match status" value="1"/>
</dbReference>
<feature type="transmembrane region" description="Helical" evidence="5">
    <location>
        <begin position="129"/>
        <end position="154"/>
    </location>
</feature>
<dbReference type="PANTHER" id="PTHR12778">
    <property type="entry name" value="SOLUTE CARRIER FAMILY 33 ACETYL-COA TRANSPORTER -RELATED"/>
    <property type="match status" value="1"/>
</dbReference>
<feature type="transmembrane region" description="Helical" evidence="5">
    <location>
        <begin position="69"/>
        <end position="89"/>
    </location>
</feature>
<accession>A0A2H8TYV0</accession>
<feature type="transmembrane region" description="Helical" evidence="5">
    <location>
        <begin position="206"/>
        <end position="223"/>
    </location>
</feature>
<evidence type="ECO:0000313" key="6">
    <source>
        <dbReference type="EMBL" id="MBW12779.1"/>
    </source>
</evidence>
<feature type="transmembrane region" description="Helical" evidence="5">
    <location>
        <begin position="291"/>
        <end position="310"/>
    </location>
</feature>
<evidence type="ECO:0000313" key="7">
    <source>
        <dbReference type="EMBL" id="MBW19493.1"/>
    </source>
</evidence>
<gene>
    <name evidence="7" type="primary">SLC33A1_24</name>
    <name evidence="6" type="synonym">SLC33A1_29</name>
</gene>
<sequence length="500" mass="57211">MIETTHIESLIEKHDTPIKTDSKGDKRNIFVLLVLYTLQGVPLGLSLAIPIIIQNMHRSSFKEQAKFSLAIWPFSLKLLWAPLVDSLFLRKLGRRKSWLIPVQYFLGIFFFITGYYINEWLNNENKLNINALTLIFFILNFLAATQDIVVDGWALTMLKKQNISYASMCNNAGQIFGIFLGYNLSVLLISKSFLPNGAVITLQGYFYFWGIIYIVVTTLVAILKYEKDCLTEFNAVNLSIVKTYMLLFSIMKLPSIKKFAIILFTIKMSFCSVDAAFKLKLINCGITKDEINSMDLLIIPLNLCLPFFVAKFTSKEKPLINYFNTIPYRLLFGVILTLIASLTPYFLVQTGSLLMTYRIFLVLMYSLQQLSVNVMKLTSMAFYASISDPKIGGTNMTLLATISNLGDAWSKTGSLWLIEFLSFKRCSNGPRQICLSNNQKEMCSLFGGTCEVYIDGFYIETIICTIYGIIWIFIFRNIINNLQSKHVKEWHVEMKIKELY</sequence>
<evidence type="ECO:0000256" key="2">
    <source>
        <dbReference type="ARBA" id="ARBA00022692"/>
    </source>
</evidence>
<dbReference type="GO" id="GO:0008521">
    <property type="term" value="F:acetyl-CoA transmembrane transporter activity"/>
    <property type="evidence" value="ECO:0007669"/>
    <property type="project" value="InterPro"/>
</dbReference>
<dbReference type="OrthoDB" id="6415790at2759"/>
<name>A0A2H8TYV0_9HEMI</name>
<comment type="subcellular location">
    <subcellularLocation>
        <location evidence="1">Membrane</location>
        <topology evidence="1">Multi-pass membrane protein</topology>
    </subcellularLocation>
</comment>
<feature type="transmembrane region" description="Helical" evidence="5">
    <location>
        <begin position="330"/>
        <end position="348"/>
    </location>
</feature>
<dbReference type="Pfam" id="PF13000">
    <property type="entry name" value="Acatn"/>
    <property type="match status" value="2"/>
</dbReference>
<keyword evidence="2 5" id="KW-0812">Transmembrane</keyword>
<evidence type="ECO:0000256" key="5">
    <source>
        <dbReference type="SAM" id="Phobius"/>
    </source>
</evidence>
<feature type="transmembrane region" description="Helical" evidence="5">
    <location>
        <begin position="175"/>
        <end position="194"/>
    </location>
</feature>
<dbReference type="EMBL" id="GFXV01000974">
    <property type="protein sequence ID" value="MBW12779.1"/>
    <property type="molecule type" value="Transcribed_RNA"/>
</dbReference>
<dbReference type="GO" id="GO:0016020">
    <property type="term" value="C:membrane"/>
    <property type="evidence" value="ECO:0007669"/>
    <property type="project" value="UniProtKB-SubCell"/>
</dbReference>
<keyword evidence="3 5" id="KW-1133">Transmembrane helix</keyword>
<organism evidence="7">
    <name type="scientific">Melanaphis sacchari</name>
    <dbReference type="NCBI Taxonomy" id="742174"/>
    <lineage>
        <taxon>Eukaryota</taxon>
        <taxon>Metazoa</taxon>
        <taxon>Ecdysozoa</taxon>
        <taxon>Arthropoda</taxon>
        <taxon>Hexapoda</taxon>
        <taxon>Insecta</taxon>
        <taxon>Pterygota</taxon>
        <taxon>Neoptera</taxon>
        <taxon>Paraneoptera</taxon>
        <taxon>Hemiptera</taxon>
        <taxon>Sternorrhyncha</taxon>
        <taxon>Aphidomorpha</taxon>
        <taxon>Aphidoidea</taxon>
        <taxon>Aphididae</taxon>
        <taxon>Aphidini</taxon>
        <taxon>Melanaphis</taxon>
    </lineage>
</organism>
<reference evidence="7" key="1">
    <citation type="submission" date="2017-10" db="EMBL/GenBank/DDBJ databases">
        <title>Transcriptome Assembly of Sugarcane Aphid Adults.</title>
        <authorList>
            <person name="Scully E.D."/>
            <person name="Palmer N.A."/>
            <person name="Geib S.M."/>
            <person name="Sarath G."/>
            <person name="Sattler S.E."/>
        </authorList>
    </citation>
    <scope>NUCLEOTIDE SEQUENCE</scope>
    <source>
        <tissue evidence="7">Whole body</tissue>
    </source>
</reference>
<feature type="transmembrane region" description="Helical" evidence="5">
    <location>
        <begin position="457"/>
        <end position="479"/>
    </location>
</feature>
<dbReference type="InterPro" id="IPR036259">
    <property type="entry name" value="MFS_trans_sf"/>
</dbReference>
<proteinExistence type="predicted"/>
<feature type="transmembrane region" description="Helical" evidence="5">
    <location>
        <begin position="98"/>
        <end position="117"/>
    </location>
</feature>
<dbReference type="InterPro" id="IPR004752">
    <property type="entry name" value="AmpG_permease/AT-1"/>
</dbReference>
<evidence type="ECO:0000256" key="4">
    <source>
        <dbReference type="ARBA" id="ARBA00023136"/>
    </source>
</evidence>
<dbReference type="SUPFAM" id="SSF103473">
    <property type="entry name" value="MFS general substrate transporter"/>
    <property type="match status" value="1"/>
</dbReference>